<dbReference type="InterPro" id="IPR002053">
    <property type="entry name" value="Glyco_hydro_25"/>
</dbReference>
<sequence>MHLLNLLAVSLTAGAALASAIPTELVKRADLKGFDISAAQSTSFWSCTYKAGYRKPVIRGYQQACGSGGRVDPNFLPAYKAARKAGYTNIDAYMFPCTGKQPTGVACKSIKKQLDEFLGYIKEHKISVQRLWFDVEPISGECNAWQLSKASNLALAKSWVAALKGSGLKWGIYANGNQWTAMFPSRSSNIGNDLPLWAVQDDFKPGVSSVDTFMGGWKKAYAKQYHLDTHAGSCGGHVDLDSFSH</sequence>
<dbReference type="GO" id="GO:0003796">
    <property type="term" value="F:lysozyme activity"/>
    <property type="evidence" value="ECO:0007669"/>
    <property type="project" value="InterPro"/>
</dbReference>
<name>A0A8H3IUX0_9LECA</name>
<dbReference type="OrthoDB" id="2251794at2759"/>
<proteinExistence type="inferred from homology"/>
<dbReference type="SUPFAM" id="SSF51445">
    <property type="entry name" value="(Trans)glycosidases"/>
    <property type="match status" value="1"/>
</dbReference>
<evidence type="ECO:0000256" key="2">
    <source>
        <dbReference type="ARBA" id="ARBA00022729"/>
    </source>
</evidence>
<gene>
    <name evidence="4" type="ORF">HETSPECPRED_009281</name>
</gene>
<comment type="similarity">
    <text evidence="1">Belongs to the glycosyl hydrolase 25 family.</text>
</comment>
<dbReference type="InterPro" id="IPR051595">
    <property type="entry name" value="GH25_Enzymes"/>
</dbReference>
<evidence type="ECO:0000256" key="1">
    <source>
        <dbReference type="ARBA" id="ARBA00010646"/>
    </source>
</evidence>
<evidence type="ECO:0000256" key="3">
    <source>
        <dbReference type="SAM" id="SignalP"/>
    </source>
</evidence>
<dbReference type="EMBL" id="CAJPDS010000076">
    <property type="protein sequence ID" value="CAF9934600.1"/>
    <property type="molecule type" value="Genomic_DNA"/>
</dbReference>
<keyword evidence="5" id="KW-1185">Reference proteome</keyword>
<comment type="caution">
    <text evidence="4">The sequence shown here is derived from an EMBL/GenBank/DDBJ whole genome shotgun (WGS) entry which is preliminary data.</text>
</comment>
<dbReference type="AlphaFoldDB" id="A0A8H3IUX0"/>
<dbReference type="GO" id="GO:0009253">
    <property type="term" value="P:peptidoglycan catabolic process"/>
    <property type="evidence" value="ECO:0007669"/>
    <property type="project" value="InterPro"/>
</dbReference>
<dbReference type="GO" id="GO:0007165">
    <property type="term" value="P:signal transduction"/>
    <property type="evidence" value="ECO:0007669"/>
    <property type="project" value="TreeGrafter"/>
</dbReference>
<feature type="chain" id="PRO_5034669513" description="Glycoside hydrolase family 25 protein" evidence="3">
    <location>
        <begin position="19"/>
        <end position="245"/>
    </location>
</feature>
<organism evidence="4 5">
    <name type="scientific">Heterodermia speciosa</name>
    <dbReference type="NCBI Taxonomy" id="116794"/>
    <lineage>
        <taxon>Eukaryota</taxon>
        <taxon>Fungi</taxon>
        <taxon>Dikarya</taxon>
        <taxon>Ascomycota</taxon>
        <taxon>Pezizomycotina</taxon>
        <taxon>Lecanoromycetes</taxon>
        <taxon>OSLEUM clade</taxon>
        <taxon>Lecanoromycetidae</taxon>
        <taxon>Caliciales</taxon>
        <taxon>Physciaceae</taxon>
        <taxon>Heterodermia</taxon>
    </lineage>
</organism>
<dbReference type="GO" id="GO:0016998">
    <property type="term" value="P:cell wall macromolecule catabolic process"/>
    <property type="evidence" value="ECO:0007669"/>
    <property type="project" value="InterPro"/>
</dbReference>
<evidence type="ECO:0008006" key="6">
    <source>
        <dbReference type="Google" id="ProtNLM"/>
    </source>
</evidence>
<reference evidence="4" key="1">
    <citation type="submission" date="2021-03" db="EMBL/GenBank/DDBJ databases">
        <authorList>
            <person name="Tagirdzhanova G."/>
        </authorList>
    </citation>
    <scope>NUCLEOTIDE SEQUENCE</scope>
</reference>
<dbReference type="InterPro" id="IPR017853">
    <property type="entry name" value="GH"/>
</dbReference>
<dbReference type="PANTHER" id="PTHR23208">
    <property type="entry name" value="LYSOZYME PROTEIN"/>
    <property type="match status" value="1"/>
</dbReference>
<feature type="signal peptide" evidence="3">
    <location>
        <begin position="1"/>
        <end position="18"/>
    </location>
</feature>
<dbReference type="Proteomes" id="UP000664521">
    <property type="component" value="Unassembled WGS sequence"/>
</dbReference>
<accession>A0A8H3IUX0</accession>
<dbReference type="PANTHER" id="PTHR23208:SF36">
    <property type="entry name" value="LYSOZYME-RELATED"/>
    <property type="match status" value="1"/>
</dbReference>
<dbReference type="PROSITE" id="PS51904">
    <property type="entry name" value="GLYCOSYL_HYDROL_F25_2"/>
    <property type="match status" value="1"/>
</dbReference>
<protein>
    <recommendedName>
        <fullName evidence="6">Glycoside hydrolase family 25 protein</fullName>
    </recommendedName>
</protein>
<dbReference type="Gene3D" id="3.20.20.80">
    <property type="entry name" value="Glycosidases"/>
    <property type="match status" value="1"/>
</dbReference>
<keyword evidence="2 3" id="KW-0732">Signal</keyword>
<evidence type="ECO:0000313" key="5">
    <source>
        <dbReference type="Proteomes" id="UP000664521"/>
    </source>
</evidence>
<evidence type="ECO:0000313" key="4">
    <source>
        <dbReference type="EMBL" id="CAF9934600.1"/>
    </source>
</evidence>